<dbReference type="Proteomes" id="UP000308600">
    <property type="component" value="Unassembled WGS sequence"/>
</dbReference>
<name>A0ACD3AY51_9AGAR</name>
<protein>
    <submittedName>
        <fullName evidence="1">Uncharacterized protein</fullName>
    </submittedName>
</protein>
<gene>
    <name evidence="1" type="ORF">BDN72DRAFT_839917</name>
</gene>
<organism evidence="1 2">
    <name type="scientific">Pluteus cervinus</name>
    <dbReference type="NCBI Taxonomy" id="181527"/>
    <lineage>
        <taxon>Eukaryota</taxon>
        <taxon>Fungi</taxon>
        <taxon>Dikarya</taxon>
        <taxon>Basidiomycota</taxon>
        <taxon>Agaricomycotina</taxon>
        <taxon>Agaricomycetes</taxon>
        <taxon>Agaricomycetidae</taxon>
        <taxon>Agaricales</taxon>
        <taxon>Pluteineae</taxon>
        <taxon>Pluteaceae</taxon>
        <taxon>Pluteus</taxon>
    </lineage>
</organism>
<dbReference type="EMBL" id="ML208323">
    <property type="protein sequence ID" value="TFK69877.1"/>
    <property type="molecule type" value="Genomic_DNA"/>
</dbReference>
<evidence type="ECO:0000313" key="2">
    <source>
        <dbReference type="Proteomes" id="UP000308600"/>
    </source>
</evidence>
<sequence>MLGSRLVAGSPPFRSLVLGTAPSLSLSSKCQESRDTSWLIVYGCLSSPRLCQQETSGRPNLRSQMKNARLRVQAAAGQEMFDAGDDRGMLGGMRR</sequence>
<proteinExistence type="predicted"/>
<accession>A0ACD3AY51</accession>
<keyword evidence="2" id="KW-1185">Reference proteome</keyword>
<evidence type="ECO:0000313" key="1">
    <source>
        <dbReference type="EMBL" id="TFK69877.1"/>
    </source>
</evidence>
<reference evidence="1 2" key="1">
    <citation type="journal article" date="2019" name="Nat. Ecol. Evol.">
        <title>Megaphylogeny resolves global patterns of mushroom evolution.</title>
        <authorList>
            <person name="Varga T."/>
            <person name="Krizsan K."/>
            <person name="Foldi C."/>
            <person name="Dima B."/>
            <person name="Sanchez-Garcia M."/>
            <person name="Sanchez-Ramirez S."/>
            <person name="Szollosi G.J."/>
            <person name="Szarkandi J.G."/>
            <person name="Papp V."/>
            <person name="Albert L."/>
            <person name="Andreopoulos W."/>
            <person name="Angelini C."/>
            <person name="Antonin V."/>
            <person name="Barry K.W."/>
            <person name="Bougher N.L."/>
            <person name="Buchanan P."/>
            <person name="Buyck B."/>
            <person name="Bense V."/>
            <person name="Catcheside P."/>
            <person name="Chovatia M."/>
            <person name="Cooper J."/>
            <person name="Damon W."/>
            <person name="Desjardin D."/>
            <person name="Finy P."/>
            <person name="Geml J."/>
            <person name="Haridas S."/>
            <person name="Hughes K."/>
            <person name="Justo A."/>
            <person name="Karasinski D."/>
            <person name="Kautmanova I."/>
            <person name="Kiss B."/>
            <person name="Kocsube S."/>
            <person name="Kotiranta H."/>
            <person name="LaButti K.M."/>
            <person name="Lechner B.E."/>
            <person name="Liimatainen K."/>
            <person name="Lipzen A."/>
            <person name="Lukacs Z."/>
            <person name="Mihaltcheva S."/>
            <person name="Morgado L.N."/>
            <person name="Niskanen T."/>
            <person name="Noordeloos M.E."/>
            <person name="Ohm R.A."/>
            <person name="Ortiz-Santana B."/>
            <person name="Ovrebo C."/>
            <person name="Racz N."/>
            <person name="Riley R."/>
            <person name="Savchenko A."/>
            <person name="Shiryaev A."/>
            <person name="Soop K."/>
            <person name="Spirin V."/>
            <person name="Szebenyi C."/>
            <person name="Tomsovsky M."/>
            <person name="Tulloss R.E."/>
            <person name="Uehling J."/>
            <person name="Grigoriev I.V."/>
            <person name="Vagvolgyi C."/>
            <person name="Papp T."/>
            <person name="Martin F.M."/>
            <person name="Miettinen O."/>
            <person name="Hibbett D.S."/>
            <person name="Nagy L.G."/>
        </authorList>
    </citation>
    <scope>NUCLEOTIDE SEQUENCE [LARGE SCALE GENOMIC DNA]</scope>
    <source>
        <strain evidence="1 2">NL-1719</strain>
    </source>
</reference>